<feature type="domain" description="Helicase C-terminal" evidence="12">
    <location>
        <begin position="257"/>
        <end position="414"/>
    </location>
</feature>
<feature type="domain" description="Helicase ATP-binding" evidence="11">
    <location>
        <begin position="36"/>
        <end position="222"/>
    </location>
</feature>
<sequence>MGGGVSAAVFRGPRAALQAWFESRGWQAHGFQQEVWEAMTEGQSGLLHATTGAGKTLAVWGGALLRGLAAGAGAAGARTAPPLGVLWLTPMRALAADTLLALQAPLSALAPGWTCGLRTGDTPSAERARQDRRWPTTLVTTPESLCLMLTRARASEELASVHTVIVDEWHELLGSKRGVQVQLALARLRRLNPGLVVWGLSATLGNLEEAMATLTHPAPARLVRGRLDKSLVIDTLLPAEPGRFTWAGHLGASMQAAVVREIEAQPGTTLVFTNVRSQAEAWYQLLLDARPDWAGLVALHHGSLERGVREWVEQGLKDGRLKAVVATSSLDLGVDFLPVERVLQIGSPKGIARLLQRAGRSGHAPGRPSRVTLVPTHTFELVEAAGARRAVAAGRVECRRSPQAPMDVLVQHLVTLALGGGFEADASGPGGQPGAAALLQELRQAWAYRQLTPDAFAWALAFASRGGESLAAYPEHHKLQVVEGRWQVPDAGIARRHRLQVGTIVADAAMKVAWLHGGTLGTVEESFIARLSPGDAFVFAGRVLEFVRSRELTAYVRAAKSPKGRVVVWSGSRMSLSSEMADAALSLVHEAAQGRFDEPELVAAQPMLQAQARLSALPLPGEVLVETWRSREGHHLFLHAFAGRSAHLGLGGLLAWRLGRDRPNTFSIAVNDYGLELLSAEPVVLDALWRGELLEEGTPQALLDDVLASLNASELAQRRFREIARVAGLVFTGFPGAGKGVRQLQASASLFYEVFRQHDAGNRLLTQAQAEVLSQELEVERLRQTLATLRASRLRAVALQAPSPLALPLMVERLRERLSTEKLADRLRRMLDQADQALDAEAAPPVPRRRRRA</sequence>
<keyword evidence="3" id="KW-0378">Hydrolase</keyword>
<dbReference type="Pfam" id="PF00271">
    <property type="entry name" value="Helicase_C"/>
    <property type="match status" value="1"/>
</dbReference>
<dbReference type="InterPro" id="IPR001650">
    <property type="entry name" value="Helicase_C-like"/>
</dbReference>
<dbReference type="InterPro" id="IPR013701">
    <property type="entry name" value="Lhr-like_DEAD/DEAH_assoc"/>
</dbReference>
<dbReference type="PIRSF" id="PIRSF037307">
    <property type="entry name" value="Lhr-like_helic_prd"/>
    <property type="match status" value="1"/>
</dbReference>
<evidence type="ECO:0000256" key="1">
    <source>
        <dbReference type="ARBA" id="ARBA00022741"/>
    </source>
</evidence>
<dbReference type="Pfam" id="PF00270">
    <property type="entry name" value="DEAD"/>
    <property type="match status" value="1"/>
</dbReference>
<keyword evidence="7" id="KW-0234">DNA repair</keyword>
<dbReference type="GO" id="GO:0016887">
    <property type="term" value="F:ATP hydrolysis activity"/>
    <property type="evidence" value="ECO:0007669"/>
    <property type="project" value="TreeGrafter"/>
</dbReference>
<proteinExistence type="inferred from homology"/>
<organism evidence="13 14">
    <name type="scientific">Ideonella livida</name>
    <dbReference type="NCBI Taxonomy" id="2707176"/>
    <lineage>
        <taxon>Bacteria</taxon>
        <taxon>Pseudomonadati</taxon>
        <taxon>Pseudomonadota</taxon>
        <taxon>Betaproteobacteria</taxon>
        <taxon>Burkholderiales</taxon>
        <taxon>Sphaerotilaceae</taxon>
        <taxon>Ideonella</taxon>
    </lineage>
</organism>
<keyword evidence="2" id="KW-0227">DNA damage</keyword>
<keyword evidence="4" id="KW-0347">Helicase</keyword>
<evidence type="ECO:0000256" key="4">
    <source>
        <dbReference type="ARBA" id="ARBA00022806"/>
    </source>
</evidence>
<dbReference type="InterPro" id="IPR014001">
    <property type="entry name" value="Helicase_ATP-bd"/>
</dbReference>
<dbReference type="PROSITE" id="PS51192">
    <property type="entry name" value="HELICASE_ATP_BIND_1"/>
    <property type="match status" value="1"/>
</dbReference>
<dbReference type="InterPro" id="IPR052511">
    <property type="entry name" value="ATP-dep_Helicase"/>
</dbReference>
<keyword evidence="5" id="KW-0067">ATP-binding</keyword>
<dbReference type="GO" id="GO:0006281">
    <property type="term" value="P:DNA repair"/>
    <property type="evidence" value="ECO:0007669"/>
    <property type="project" value="UniProtKB-KW"/>
</dbReference>
<feature type="coiled-coil region" evidence="10">
    <location>
        <begin position="765"/>
        <end position="792"/>
    </location>
</feature>
<evidence type="ECO:0000313" key="13">
    <source>
        <dbReference type="EMBL" id="NDY89833.1"/>
    </source>
</evidence>
<keyword evidence="13" id="KW-0436">Ligase</keyword>
<dbReference type="Pfam" id="PF08494">
    <property type="entry name" value="DEAD_assoc"/>
    <property type="match status" value="1"/>
</dbReference>
<evidence type="ECO:0000256" key="6">
    <source>
        <dbReference type="ARBA" id="ARBA00023125"/>
    </source>
</evidence>
<dbReference type="InterPro" id="IPR027417">
    <property type="entry name" value="P-loop_NTPase"/>
</dbReference>
<dbReference type="GO" id="GO:0003677">
    <property type="term" value="F:DNA binding"/>
    <property type="evidence" value="ECO:0007669"/>
    <property type="project" value="UniProtKB-KW"/>
</dbReference>
<dbReference type="PANTHER" id="PTHR47962">
    <property type="entry name" value="ATP-DEPENDENT HELICASE LHR-RELATED-RELATED"/>
    <property type="match status" value="1"/>
</dbReference>
<reference evidence="13 14" key="1">
    <citation type="submission" date="2020-02" db="EMBL/GenBank/DDBJ databases">
        <title>Ideonella bacterium strain TBM-1.</title>
        <authorList>
            <person name="Chen W.-M."/>
        </authorList>
    </citation>
    <scope>NUCLEOTIDE SEQUENCE [LARGE SCALE GENOMIC DNA]</scope>
    <source>
        <strain evidence="13 14">TBM-1</strain>
    </source>
</reference>
<evidence type="ECO:0000313" key="14">
    <source>
        <dbReference type="Proteomes" id="UP000484255"/>
    </source>
</evidence>
<dbReference type="NCBIfam" id="TIGR04121">
    <property type="entry name" value="DEXH_lig_assoc"/>
    <property type="match status" value="1"/>
</dbReference>
<dbReference type="Pfam" id="PF19306">
    <property type="entry name" value="WHD_Lhr"/>
    <property type="match status" value="1"/>
</dbReference>
<dbReference type="AlphaFoldDB" id="A0A7C9PEG2"/>
<dbReference type="InterPro" id="IPR011545">
    <property type="entry name" value="DEAD/DEAH_box_helicase_dom"/>
</dbReference>
<comment type="similarity">
    <text evidence="9">Belongs to the Lhr helicase family. Lhr-Core subfamily.</text>
</comment>
<dbReference type="InterPro" id="IPR026362">
    <property type="entry name" value="DEXH_lig_assoc"/>
</dbReference>
<evidence type="ECO:0000259" key="12">
    <source>
        <dbReference type="PROSITE" id="PS51194"/>
    </source>
</evidence>
<dbReference type="InterPro" id="IPR017170">
    <property type="entry name" value="Lhr-like"/>
</dbReference>
<dbReference type="SMART" id="SM00487">
    <property type="entry name" value="DEXDc"/>
    <property type="match status" value="1"/>
</dbReference>
<dbReference type="PANTHER" id="PTHR47962:SF3">
    <property type="entry name" value="LARGE ATP-DEPENDENT HELICASE-RELATED PROTEIN"/>
    <property type="match status" value="1"/>
</dbReference>
<dbReference type="GO" id="GO:0004386">
    <property type="term" value="F:helicase activity"/>
    <property type="evidence" value="ECO:0007669"/>
    <property type="project" value="UniProtKB-KW"/>
</dbReference>
<dbReference type="InterPro" id="IPR045628">
    <property type="entry name" value="Lhr_WH_dom"/>
</dbReference>
<dbReference type="PROSITE" id="PS51194">
    <property type="entry name" value="HELICASE_CTER"/>
    <property type="match status" value="1"/>
</dbReference>
<comment type="caution">
    <text evidence="13">The sequence shown here is derived from an EMBL/GenBank/DDBJ whole genome shotgun (WGS) entry which is preliminary data.</text>
</comment>
<dbReference type="SUPFAM" id="SSF52540">
    <property type="entry name" value="P-loop containing nucleoside triphosphate hydrolases"/>
    <property type="match status" value="1"/>
</dbReference>
<accession>A0A7C9PEG2</accession>
<keyword evidence="1" id="KW-0547">Nucleotide-binding</keyword>
<evidence type="ECO:0000256" key="8">
    <source>
        <dbReference type="ARBA" id="ARBA00023235"/>
    </source>
</evidence>
<dbReference type="Gene3D" id="3.40.50.300">
    <property type="entry name" value="P-loop containing nucleotide triphosphate hydrolases"/>
    <property type="match status" value="2"/>
</dbReference>
<evidence type="ECO:0000256" key="10">
    <source>
        <dbReference type="SAM" id="Coils"/>
    </source>
</evidence>
<keyword evidence="14" id="KW-1185">Reference proteome</keyword>
<keyword evidence="8" id="KW-0413">Isomerase</keyword>
<protein>
    <submittedName>
        <fullName evidence="13">Ligase-associated DNA damage response DEXH box helicase</fullName>
    </submittedName>
</protein>
<evidence type="ECO:0000256" key="3">
    <source>
        <dbReference type="ARBA" id="ARBA00022801"/>
    </source>
</evidence>
<evidence type="ECO:0000256" key="7">
    <source>
        <dbReference type="ARBA" id="ARBA00023204"/>
    </source>
</evidence>
<dbReference type="EMBL" id="JAAGOH010000001">
    <property type="protein sequence ID" value="NDY89833.1"/>
    <property type="molecule type" value="Genomic_DNA"/>
</dbReference>
<keyword evidence="6" id="KW-0238">DNA-binding</keyword>
<evidence type="ECO:0000256" key="2">
    <source>
        <dbReference type="ARBA" id="ARBA00022763"/>
    </source>
</evidence>
<dbReference type="SMART" id="SM00490">
    <property type="entry name" value="HELICc"/>
    <property type="match status" value="1"/>
</dbReference>
<dbReference type="CDD" id="cd18796">
    <property type="entry name" value="SF2_C_LHR"/>
    <property type="match status" value="1"/>
</dbReference>
<keyword evidence="10" id="KW-0175">Coiled coil</keyword>
<name>A0A7C9PEG2_9BURK</name>
<evidence type="ECO:0000256" key="9">
    <source>
        <dbReference type="ARBA" id="ARBA00093467"/>
    </source>
</evidence>
<dbReference type="GO" id="GO:0005524">
    <property type="term" value="F:ATP binding"/>
    <property type="evidence" value="ECO:0007669"/>
    <property type="project" value="UniProtKB-KW"/>
</dbReference>
<gene>
    <name evidence="13" type="ORF">G3A44_01345</name>
</gene>
<dbReference type="GO" id="GO:0016874">
    <property type="term" value="F:ligase activity"/>
    <property type="evidence" value="ECO:0007669"/>
    <property type="project" value="UniProtKB-KW"/>
</dbReference>
<dbReference type="Proteomes" id="UP000484255">
    <property type="component" value="Unassembled WGS sequence"/>
</dbReference>
<evidence type="ECO:0000256" key="5">
    <source>
        <dbReference type="ARBA" id="ARBA00022840"/>
    </source>
</evidence>
<evidence type="ECO:0000259" key="11">
    <source>
        <dbReference type="PROSITE" id="PS51192"/>
    </source>
</evidence>